<dbReference type="EMBL" id="JARULZ010000002">
    <property type="protein sequence ID" value="MEH0638068.1"/>
    <property type="molecule type" value="Genomic_DNA"/>
</dbReference>
<comment type="caution">
    <text evidence="4">The sequence shown here is derived from an EMBL/GenBank/DDBJ whole genome shotgun (WGS) entry which is preliminary data.</text>
</comment>
<dbReference type="RefSeq" id="WP_334660724.1">
    <property type="nucleotide sequence ID" value="NZ_JARULZ010000002.1"/>
</dbReference>
<dbReference type="Pfam" id="PF00975">
    <property type="entry name" value="Thioesterase"/>
    <property type="match status" value="1"/>
</dbReference>
<dbReference type="PANTHER" id="PTHR11487:SF0">
    <property type="entry name" value="S-ACYL FATTY ACID SYNTHASE THIOESTERASE, MEDIUM CHAIN"/>
    <property type="match status" value="1"/>
</dbReference>
<dbReference type="InterPro" id="IPR001031">
    <property type="entry name" value="Thioesterase"/>
</dbReference>
<dbReference type="InterPro" id="IPR029058">
    <property type="entry name" value="AB_hydrolase_fold"/>
</dbReference>
<evidence type="ECO:0000256" key="1">
    <source>
        <dbReference type="ARBA" id="ARBA00007169"/>
    </source>
</evidence>
<feature type="domain" description="Thioesterase TesA-like" evidence="3">
    <location>
        <begin position="26"/>
        <end position="249"/>
    </location>
</feature>
<accession>A0ABU8AX14</accession>
<proteinExistence type="inferred from homology"/>
<dbReference type="GO" id="GO:0016787">
    <property type="term" value="F:hydrolase activity"/>
    <property type="evidence" value="ECO:0007669"/>
    <property type="project" value="UniProtKB-KW"/>
</dbReference>
<gene>
    <name evidence="4" type="ORF">QBA35_33005</name>
</gene>
<dbReference type="Proteomes" id="UP001310290">
    <property type="component" value="Unassembled WGS sequence"/>
</dbReference>
<protein>
    <submittedName>
        <fullName evidence="4">Alpha/beta fold hydrolase</fullName>
    </submittedName>
</protein>
<dbReference type="InterPro" id="IPR012223">
    <property type="entry name" value="TEII"/>
</dbReference>
<dbReference type="SMART" id="SM00824">
    <property type="entry name" value="PKS_TE"/>
    <property type="match status" value="1"/>
</dbReference>
<evidence type="ECO:0000313" key="4">
    <source>
        <dbReference type="EMBL" id="MEH0638068.1"/>
    </source>
</evidence>
<organism evidence="4 5">
    <name type="scientific">Streptomyces bottropensis</name>
    <dbReference type="NCBI Taxonomy" id="42235"/>
    <lineage>
        <taxon>Bacteria</taxon>
        <taxon>Bacillati</taxon>
        <taxon>Actinomycetota</taxon>
        <taxon>Actinomycetes</taxon>
        <taxon>Kitasatosporales</taxon>
        <taxon>Streptomycetaceae</taxon>
        <taxon>Streptomyces</taxon>
    </lineage>
</organism>
<evidence type="ECO:0000313" key="5">
    <source>
        <dbReference type="Proteomes" id="UP001310290"/>
    </source>
</evidence>
<keyword evidence="5" id="KW-1185">Reference proteome</keyword>
<reference evidence="4" key="1">
    <citation type="submission" date="2023-04" db="EMBL/GenBank/DDBJ databases">
        <title>Genomic diversity of scab-causing Streptomyces spp. in the province of Quebec, Canada.</title>
        <authorList>
            <person name="Biessy A."/>
            <person name="Cadieux M."/>
            <person name="Ciotola M."/>
            <person name="Filion M."/>
        </authorList>
    </citation>
    <scope>NUCLEOTIDE SEQUENCE</scope>
    <source>
        <strain evidence="4">B21-115</strain>
    </source>
</reference>
<keyword evidence="2 4" id="KW-0378">Hydrolase</keyword>
<dbReference type="PANTHER" id="PTHR11487">
    <property type="entry name" value="THIOESTERASE"/>
    <property type="match status" value="1"/>
</dbReference>
<evidence type="ECO:0000259" key="3">
    <source>
        <dbReference type="SMART" id="SM00824"/>
    </source>
</evidence>
<dbReference type="InterPro" id="IPR020802">
    <property type="entry name" value="TesA-like"/>
</dbReference>
<comment type="similarity">
    <text evidence="1">Belongs to the thioesterase family.</text>
</comment>
<dbReference type="Gene3D" id="3.40.50.1820">
    <property type="entry name" value="alpha/beta hydrolase"/>
    <property type="match status" value="1"/>
</dbReference>
<dbReference type="SUPFAM" id="SSF53474">
    <property type="entry name" value="alpha/beta-Hydrolases"/>
    <property type="match status" value="1"/>
</dbReference>
<evidence type="ECO:0000256" key="2">
    <source>
        <dbReference type="ARBA" id="ARBA00022801"/>
    </source>
</evidence>
<name>A0ABU8AX14_9ACTN</name>
<sequence>MTVQTEDRDLWIRRYHPAPDSAVRLVCLPHAGGSASFYFPVSQALAPRIEVLAVQYPGRQDRRLEPCVETIPELADRLLPLVLQEADRPLALFGHSMGASLAFELAGLLEQRAGVVPAMLFASGRRAPSRFRPEDDVHRRGDEALLAEIRRLAGTDTRILGDDEVLRMILPALRNDYRAAELYRPTRFHQVTCPVTALVGTTDPKAPLEDVRAWREHTSGPFTLRTYPGGHFYLVDQAPQVLALLTETLGETSTAARSTPPTAPVDHR</sequence>